<organism evidence="2 3">
    <name type="scientific">Mycobacterium phage Taquito</name>
    <dbReference type="NCBI Taxonomy" id="1897500"/>
    <lineage>
        <taxon>Viruses</taxon>
        <taxon>Duplodnaviria</taxon>
        <taxon>Heunggongvirae</taxon>
        <taxon>Uroviricota</taxon>
        <taxon>Caudoviricetes</taxon>
        <taxon>Weiservirinae</taxon>
        <taxon>Fionnbharthvirus</taxon>
        <taxon>Fionnbharthvirus taquito</taxon>
    </lineage>
</organism>
<dbReference type="Proteomes" id="UP000224956">
    <property type="component" value="Segment"/>
</dbReference>
<accession>A0A1D8EQ81</accession>
<keyword evidence="3" id="KW-1185">Reference proteome</keyword>
<evidence type="ECO:0000256" key="1">
    <source>
        <dbReference type="SAM" id="MobiDB-lite"/>
    </source>
</evidence>
<gene>
    <name evidence="2" type="ORF">SEA_TAQUITO_77</name>
</gene>
<dbReference type="EMBL" id="KX621007">
    <property type="protein sequence ID" value="AOT23197.1"/>
    <property type="molecule type" value="Genomic_DNA"/>
</dbReference>
<feature type="region of interest" description="Disordered" evidence="1">
    <location>
        <begin position="267"/>
        <end position="292"/>
    </location>
</feature>
<name>A0A1D8EQ81_9CAUD</name>
<reference evidence="2 3" key="1">
    <citation type="submission" date="2016-07" db="EMBL/GenBank/DDBJ databases">
        <authorList>
            <person name="Henderson J.H."/>
            <person name="Agbayani G."/>
            <person name="Akanbi A."/>
            <person name="Allen L."/>
            <person name="Anton T."/>
            <person name="Bauer V."/>
            <person name="Benoit R."/>
            <person name="Bhakta Y."/>
            <person name="Binongcal M.A."/>
            <person name="Bobovsky T."/>
            <person name="Bual H."/>
            <person name="Calley B."/>
            <person name="Clark M."/>
            <person name="Conahan B."/>
            <person name="Cone E."/>
            <person name="Dardis C."/>
            <person name="Fangman M."/>
            <person name="Flatgard B."/>
            <person name="Focht K."/>
            <person name="Geraci K."/>
            <person name="Goodwin B."/>
            <person name="Hanson H."/>
            <person name="Hunt G."/>
            <person name="Hutton S."/>
            <person name="Illback M."/>
            <person name="Jamsa A."/>
            <person name="Konzek B."/>
            <person name="Kraus A."/>
            <person name="Kuenzi M."/>
            <person name="Laird K."/>
            <person name="Lieb M."/>
            <person name="MacKenzie A."/>
            <person name="Maurer K."/>
            <person name="Miera M."/>
            <person name="Mishler B."/>
            <person name="Naughton C."/>
            <person name="Nease R."/>
            <person name="Nelson B."/>
            <person name="Nigg N."/>
            <person name="O'Sullivan K."/>
            <person name="Orion I."/>
            <person name="Peterson C."/>
            <person name="Peterson S."/>
            <person name="Roletto M."/>
            <person name="Rush L."/>
            <person name="Schlatter T."/>
            <person name="Seidl R."/>
            <person name="Sevy E."/>
            <person name="Sonderby V."/>
            <person name="Souers H."/>
            <person name="Syvertson H."/>
            <person name="Taggard K."/>
            <person name="Takasugi J."/>
            <person name="Tietge S."/>
            <person name="Vasquez C."/>
            <person name="Velasco R."/>
            <person name="Virk M."/>
            <person name="Vologdin S."/>
            <person name="Wing S."/>
            <person name="Winslow J."/>
            <person name="Young E."/>
            <person name="Cunanan N."/>
            <person name="Dasiuk E."/>
            <person name="Fudge K."/>
            <person name="Murphy A."/>
            <person name="Poxleitner M.K."/>
            <person name="Ettinger A.-S.H."/>
            <person name="Anders K.R."/>
            <person name="Schaff J.E."/>
            <person name="Dashiell C.L."/>
            <person name="Macialek J.A."/>
            <person name="Braun M.A."/>
            <person name="Delesalle V.A."/>
            <person name="Hughes L.E."/>
            <person name="Ware V.C."/>
            <person name="Bradley K.W."/>
            <person name="Barker L.P."/>
            <person name="Asai D.J."/>
            <person name="Bowman C.A."/>
            <person name="Russell D.A."/>
            <person name="Pope W.H."/>
            <person name="Jacobs-Sera D."/>
            <person name="Hendrix R.W."/>
            <person name="Hatfull G.F."/>
        </authorList>
    </citation>
    <scope>NUCLEOTIDE SEQUENCE [LARGE SCALE GENOMIC DNA]</scope>
</reference>
<evidence type="ECO:0000313" key="2">
    <source>
        <dbReference type="EMBL" id="AOT23197.1"/>
    </source>
</evidence>
<proteinExistence type="predicted"/>
<evidence type="ECO:0000313" key="3">
    <source>
        <dbReference type="Proteomes" id="UP000224956"/>
    </source>
</evidence>
<protein>
    <submittedName>
        <fullName evidence="2">Uncharacterized protein</fullName>
    </submittedName>
</protein>
<sequence>MATECRSCGGRAELVVCWKCAKRLRRLLVGQDDEPGLDWFAQRLAEQAYGQAKMGRPGRSASGGPAPLPLNQRAAELLAEVTRATASWAGEVLGVDGRAPFSPAAYCHAIARDVAGLMAVDGAARMIADADRFNRQASRVINRPPDLYCGPCPNELDDGERCGMDLRAEADERMVQCRRCRAVFDVELLRERLLQHVDDEPKSAADLLRLFRWLGVNVPRSTFYYRVNRVPPRMFLHKDGTRNLRRQEGSTPLYAYSDVRAAIACDDDEDQADADRPRKRRRARRQHQEVAG</sequence>